<keyword evidence="2" id="KW-1185">Reference proteome</keyword>
<reference evidence="1 2" key="1">
    <citation type="submission" date="2019-05" db="EMBL/GenBank/DDBJ databases">
        <title>Marivita sp. nov. isolated from sea sediment.</title>
        <authorList>
            <person name="Kim W."/>
        </authorList>
    </citation>
    <scope>NUCLEOTIDE SEQUENCE [LARGE SCALE GENOMIC DNA]</scope>
    <source>
        <strain evidence="1 2">CAU 1492</strain>
    </source>
</reference>
<evidence type="ECO:0000313" key="1">
    <source>
        <dbReference type="EMBL" id="TMV13008.1"/>
    </source>
</evidence>
<dbReference type="RefSeq" id="WP_138863564.1">
    <property type="nucleotide sequence ID" value="NZ_VCPC01000002.1"/>
</dbReference>
<protein>
    <submittedName>
        <fullName evidence="1">Uncharacterized protein</fullName>
    </submittedName>
</protein>
<sequence length="123" mass="13067">MKQLVSDAVISVMSNPMSAELEVVHCEAPVRRAVRAVEQSVASAGGVIVNRFDGATGLSRFVDPPWACVFFRGRPDGVGTGRDRLLTDPVVQAIIETDGDGGVWIRFDASGAPYHGEMPLNAA</sequence>
<evidence type="ECO:0000313" key="2">
    <source>
        <dbReference type="Proteomes" id="UP001191082"/>
    </source>
</evidence>
<accession>A0ABY2XAJ1</accession>
<name>A0ABY2XAJ1_9RHOB</name>
<proteinExistence type="predicted"/>
<dbReference type="EMBL" id="VCPC01000002">
    <property type="protein sequence ID" value="TMV13008.1"/>
    <property type="molecule type" value="Genomic_DNA"/>
</dbReference>
<dbReference type="Proteomes" id="UP001191082">
    <property type="component" value="Unassembled WGS sequence"/>
</dbReference>
<organism evidence="1 2">
    <name type="scientific">Arenibacterium halophilum</name>
    <dbReference type="NCBI Taxonomy" id="2583821"/>
    <lineage>
        <taxon>Bacteria</taxon>
        <taxon>Pseudomonadati</taxon>
        <taxon>Pseudomonadota</taxon>
        <taxon>Alphaproteobacteria</taxon>
        <taxon>Rhodobacterales</taxon>
        <taxon>Paracoccaceae</taxon>
        <taxon>Arenibacterium</taxon>
    </lineage>
</organism>
<gene>
    <name evidence="1" type="ORF">FGK64_09460</name>
</gene>
<comment type="caution">
    <text evidence="1">The sequence shown here is derived from an EMBL/GenBank/DDBJ whole genome shotgun (WGS) entry which is preliminary data.</text>
</comment>